<evidence type="ECO:0000256" key="1">
    <source>
        <dbReference type="ARBA" id="ARBA00004429"/>
    </source>
</evidence>
<dbReference type="CDD" id="cd12837">
    <property type="entry name" value="EcCorA-like_u1"/>
    <property type="match status" value="1"/>
</dbReference>
<keyword evidence="11 13" id="KW-0472">Membrane</keyword>
<dbReference type="InterPro" id="IPR002523">
    <property type="entry name" value="MgTranspt_CorA/ZnTranspt_ZntB"/>
</dbReference>
<name>A0A947D5A4_9HYPH</name>
<dbReference type="InterPro" id="IPR045863">
    <property type="entry name" value="CorA_TM1_TM2"/>
</dbReference>
<sequence length="326" mass="35924">MLTVYSCRGAGLLRHADPQSGEMPDDAVWFDLVEPTVEEDRLVERIMGVAIPTREDMREIEASSRLYQEDGASYMTATILCQADSGQPRTTEVTFILAGSRIATVRYEESRPFSQFQVRAGKPGAGVDDAHSILLGLLDAIIDRIADVLERVGAEVEQISGQVFTAEIGQRSERDKDYGRVIRSIGQQGNLIAKIQESLVSLSRLAGFFAEEAGRNGGKKDEKAHTKTIAQDIRSLSEHAVALDNKVTFLLDATLGLVSLQQNTIVKIFSILAVVFMPPTLIASIYGMNFHAMPELDQPWGYPMALGLMLVSVAVTYAVFKWRSWL</sequence>
<proteinExistence type="inferred from homology"/>
<dbReference type="GO" id="GO:0005886">
    <property type="term" value="C:plasma membrane"/>
    <property type="evidence" value="ECO:0007669"/>
    <property type="project" value="UniProtKB-SubCell"/>
</dbReference>
<dbReference type="FunFam" id="1.20.58.340:FF:000001">
    <property type="entry name" value="Magnesium transport protein CorA"/>
    <property type="match status" value="1"/>
</dbReference>
<dbReference type="GO" id="GO:0015095">
    <property type="term" value="F:magnesium ion transmembrane transporter activity"/>
    <property type="evidence" value="ECO:0007669"/>
    <property type="project" value="TreeGrafter"/>
</dbReference>
<evidence type="ECO:0000256" key="11">
    <source>
        <dbReference type="ARBA" id="ARBA00023136"/>
    </source>
</evidence>
<dbReference type="Gene3D" id="3.30.460.20">
    <property type="entry name" value="CorA soluble domain-like"/>
    <property type="match status" value="1"/>
</dbReference>
<keyword evidence="15" id="KW-1185">Reference proteome</keyword>
<feature type="transmembrane region" description="Helical" evidence="13">
    <location>
        <begin position="268"/>
        <end position="288"/>
    </location>
</feature>
<evidence type="ECO:0000256" key="7">
    <source>
        <dbReference type="ARBA" id="ARBA00022692"/>
    </source>
</evidence>
<dbReference type="InterPro" id="IPR050829">
    <property type="entry name" value="CorA_MIT"/>
</dbReference>
<evidence type="ECO:0000256" key="8">
    <source>
        <dbReference type="ARBA" id="ARBA00022842"/>
    </source>
</evidence>
<dbReference type="AlphaFoldDB" id="A0A947D5A4"/>
<dbReference type="Gene3D" id="1.20.58.340">
    <property type="entry name" value="Magnesium transport protein CorA, transmembrane region"/>
    <property type="match status" value="2"/>
</dbReference>
<dbReference type="SUPFAM" id="SSF144083">
    <property type="entry name" value="Magnesium transport protein CorA, transmembrane region"/>
    <property type="match status" value="1"/>
</dbReference>
<comment type="catalytic activity">
    <reaction evidence="12">
        <text>Mg(2+)(in) = Mg(2+)(out)</text>
        <dbReference type="Rhea" id="RHEA:29827"/>
        <dbReference type="ChEBI" id="CHEBI:18420"/>
    </reaction>
</comment>
<dbReference type="GO" id="GO:0015087">
    <property type="term" value="F:cobalt ion transmembrane transporter activity"/>
    <property type="evidence" value="ECO:0007669"/>
    <property type="project" value="TreeGrafter"/>
</dbReference>
<feature type="transmembrane region" description="Helical" evidence="13">
    <location>
        <begin position="300"/>
        <end position="320"/>
    </location>
</feature>
<dbReference type="RefSeq" id="WP_261967101.1">
    <property type="nucleotide sequence ID" value="NZ_JAHHZF010000002.1"/>
</dbReference>
<keyword evidence="7 13" id="KW-0812">Transmembrane</keyword>
<dbReference type="GO" id="GO:0015099">
    <property type="term" value="F:nickel cation transmembrane transporter activity"/>
    <property type="evidence" value="ECO:0007669"/>
    <property type="project" value="TreeGrafter"/>
</dbReference>
<evidence type="ECO:0000256" key="2">
    <source>
        <dbReference type="ARBA" id="ARBA00009765"/>
    </source>
</evidence>
<dbReference type="PANTHER" id="PTHR47685:SF1">
    <property type="entry name" value="MAGNESIUM TRANSPORT PROTEIN CORA"/>
    <property type="match status" value="1"/>
</dbReference>
<keyword evidence="4" id="KW-0813">Transport</keyword>
<evidence type="ECO:0000313" key="14">
    <source>
        <dbReference type="EMBL" id="MBT9288412.1"/>
    </source>
</evidence>
<evidence type="ECO:0000256" key="4">
    <source>
        <dbReference type="ARBA" id="ARBA00022448"/>
    </source>
</evidence>
<keyword evidence="6" id="KW-0997">Cell inner membrane</keyword>
<dbReference type="PANTHER" id="PTHR47685">
    <property type="entry name" value="MAGNESIUM TRANSPORT PROTEIN CORA"/>
    <property type="match status" value="1"/>
</dbReference>
<evidence type="ECO:0000256" key="3">
    <source>
        <dbReference type="ARBA" id="ARBA00019439"/>
    </source>
</evidence>
<dbReference type="SUPFAM" id="SSF143865">
    <property type="entry name" value="CorA soluble domain-like"/>
    <property type="match status" value="1"/>
</dbReference>
<evidence type="ECO:0000256" key="12">
    <source>
        <dbReference type="ARBA" id="ARBA00034269"/>
    </source>
</evidence>
<evidence type="ECO:0000256" key="10">
    <source>
        <dbReference type="ARBA" id="ARBA00023065"/>
    </source>
</evidence>
<evidence type="ECO:0000256" key="13">
    <source>
        <dbReference type="SAM" id="Phobius"/>
    </source>
</evidence>
<evidence type="ECO:0000256" key="6">
    <source>
        <dbReference type="ARBA" id="ARBA00022519"/>
    </source>
</evidence>
<evidence type="ECO:0000313" key="15">
    <source>
        <dbReference type="Proteomes" id="UP000766595"/>
    </source>
</evidence>
<dbReference type="Pfam" id="PF01544">
    <property type="entry name" value="CorA"/>
    <property type="match status" value="1"/>
</dbReference>
<dbReference type="Proteomes" id="UP000766595">
    <property type="component" value="Unassembled WGS sequence"/>
</dbReference>
<evidence type="ECO:0000256" key="9">
    <source>
        <dbReference type="ARBA" id="ARBA00022989"/>
    </source>
</evidence>
<keyword evidence="5" id="KW-1003">Cell membrane</keyword>
<comment type="similarity">
    <text evidence="2">Belongs to the CorA metal ion transporter (MIT) (TC 1.A.35) family.</text>
</comment>
<evidence type="ECO:0000256" key="5">
    <source>
        <dbReference type="ARBA" id="ARBA00022475"/>
    </source>
</evidence>
<keyword evidence="8" id="KW-0460">Magnesium</keyword>
<accession>A0A947D5A4</accession>
<comment type="subcellular location">
    <subcellularLocation>
        <location evidence="1">Cell inner membrane</location>
        <topology evidence="1">Multi-pass membrane protein</topology>
    </subcellularLocation>
</comment>
<reference evidence="14 15" key="1">
    <citation type="submission" date="2021-06" db="EMBL/GenBank/DDBJ databases">
        <authorList>
            <person name="Grouzdev D.S."/>
            <person name="Koziaeva V."/>
        </authorList>
    </citation>
    <scope>NUCLEOTIDE SEQUENCE [LARGE SCALE GENOMIC DNA]</scope>
    <source>
        <strain evidence="14 15">22</strain>
    </source>
</reference>
<organism evidence="14 15">
    <name type="scientific">Prosthecodimorpha staleyi</name>
    <dbReference type="NCBI Taxonomy" id="2840188"/>
    <lineage>
        <taxon>Bacteria</taxon>
        <taxon>Pseudomonadati</taxon>
        <taxon>Pseudomonadota</taxon>
        <taxon>Alphaproteobacteria</taxon>
        <taxon>Hyphomicrobiales</taxon>
        <taxon>Ancalomicrobiaceae</taxon>
        <taxon>Prosthecodimorpha</taxon>
    </lineage>
</organism>
<keyword evidence="9 13" id="KW-1133">Transmembrane helix</keyword>
<dbReference type="InterPro" id="IPR045861">
    <property type="entry name" value="CorA_cytoplasmic_dom"/>
</dbReference>
<comment type="caution">
    <text evidence="14">The sequence shown here is derived from an EMBL/GenBank/DDBJ whole genome shotgun (WGS) entry which is preliminary data.</text>
</comment>
<dbReference type="EMBL" id="JAHHZF010000002">
    <property type="protein sequence ID" value="MBT9288412.1"/>
    <property type="molecule type" value="Genomic_DNA"/>
</dbReference>
<protein>
    <recommendedName>
        <fullName evidence="3">Magnesium transport protein CorA</fullName>
    </recommendedName>
</protein>
<gene>
    <name evidence="14" type="ORF">KL771_03065</name>
</gene>
<keyword evidence="10" id="KW-0406">Ion transport</keyword>